<dbReference type="Proteomes" id="UP000326565">
    <property type="component" value="Unassembled WGS sequence"/>
</dbReference>
<dbReference type="AlphaFoldDB" id="A0A5N5WR13"/>
<reference evidence="2 3" key="1">
    <citation type="submission" date="2019-04" db="EMBL/GenBank/DDBJ databases">
        <title>Friends and foes A comparative genomics study of 23 Aspergillus species from section Flavi.</title>
        <authorList>
            <consortium name="DOE Joint Genome Institute"/>
            <person name="Kjaerbolling I."/>
            <person name="Vesth T."/>
            <person name="Frisvad J.C."/>
            <person name="Nybo J.L."/>
            <person name="Theobald S."/>
            <person name="Kildgaard S."/>
            <person name="Isbrandt T."/>
            <person name="Kuo A."/>
            <person name="Sato A."/>
            <person name="Lyhne E.K."/>
            <person name="Kogle M.E."/>
            <person name="Wiebenga A."/>
            <person name="Kun R.S."/>
            <person name="Lubbers R.J."/>
            <person name="Makela M.R."/>
            <person name="Barry K."/>
            <person name="Chovatia M."/>
            <person name="Clum A."/>
            <person name="Daum C."/>
            <person name="Haridas S."/>
            <person name="He G."/>
            <person name="LaButti K."/>
            <person name="Lipzen A."/>
            <person name="Mondo S."/>
            <person name="Riley R."/>
            <person name="Salamov A."/>
            <person name="Simmons B.A."/>
            <person name="Magnuson J.K."/>
            <person name="Henrissat B."/>
            <person name="Mortensen U.H."/>
            <person name="Larsen T.O."/>
            <person name="Devries R.P."/>
            <person name="Grigoriev I.V."/>
            <person name="Machida M."/>
            <person name="Baker S.E."/>
            <person name="Andersen M.R."/>
        </authorList>
    </citation>
    <scope>NUCLEOTIDE SEQUENCE [LARGE SCALE GENOMIC DNA]</scope>
    <source>
        <strain evidence="2 3">CBS 151.66</strain>
    </source>
</reference>
<keyword evidence="3" id="KW-1185">Reference proteome</keyword>
<accession>A0A5N5WR13</accession>
<keyword evidence="1" id="KW-0472">Membrane</keyword>
<dbReference type="EMBL" id="ML732333">
    <property type="protein sequence ID" value="KAB8069630.1"/>
    <property type="molecule type" value="Genomic_DNA"/>
</dbReference>
<keyword evidence="1" id="KW-0812">Transmembrane</keyword>
<organism evidence="2 3">
    <name type="scientific">Aspergillus leporis</name>
    <dbReference type="NCBI Taxonomy" id="41062"/>
    <lineage>
        <taxon>Eukaryota</taxon>
        <taxon>Fungi</taxon>
        <taxon>Dikarya</taxon>
        <taxon>Ascomycota</taxon>
        <taxon>Pezizomycotina</taxon>
        <taxon>Eurotiomycetes</taxon>
        <taxon>Eurotiomycetidae</taxon>
        <taxon>Eurotiales</taxon>
        <taxon>Aspergillaceae</taxon>
        <taxon>Aspergillus</taxon>
        <taxon>Aspergillus subgen. Circumdati</taxon>
    </lineage>
</organism>
<keyword evidence="1" id="KW-1133">Transmembrane helix</keyword>
<name>A0A5N5WR13_9EURO</name>
<feature type="transmembrane region" description="Helical" evidence="1">
    <location>
        <begin position="15"/>
        <end position="36"/>
    </location>
</feature>
<evidence type="ECO:0000313" key="3">
    <source>
        <dbReference type="Proteomes" id="UP000326565"/>
    </source>
</evidence>
<evidence type="ECO:0000256" key="1">
    <source>
        <dbReference type="SAM" id="Phobius"/>
    </source>
</evidence>
<sequence length="61" mass="6889">MANFEAVDDPIFGPYPLLLGLLRLVHNLAMLVVAIVPSLTKELRVFYVNWDRSIDRGTNGF</sequence>
<protein>
    <submittedName>
        <fullName evidence="2">Uncharacterized protein</fullName>
    </submittedName>
</protein>
<evidence type="ECO:0000313" key="2">
    <source>
        <dbReference type="EMBL" id="KAB8069630.1"/>
    </source>
</evidence>
<gene>
    <name evidence="2" type="ORF">BDV29DRAFT_182411</name>
</gene>
<proteinExistence type="predicted"/>